<comment type="caution">
    <text evidence="1">The sequence shown here is derived from an EMBL/GenBank/DDBJ whole genome shotgun (WGS) entry which is preliminary data.</text>
</comment>
<proteinExistence type="predicted"/>
<dbReference type="Proteomes" id="UP000218231">
    <property type="component" value="Unassembled WGS sequence"/>
</dbReference>
<keyword evidence="2" id="KW-1185">Reference proteome</keyword>
<name>A0A2A2K210_9BILA</name>
<dbReference type="EMBL" id="LIAE01009841">
    <property type="protein sequence ID" value="PAV68017.1"/>
    <property type="molecule type" value="Genomic_DNA"/>
</dbReference>
<evidence type="ECO:0000313" key="2">
    <source>
        <dbReference type="Proteomes" id="UP000218231"/>
    </source>
</evidence>
<dbReference type="AlphaFoldDB" id="A0A2A2K210"/>
<sequence length="140" mass="14864">MPSAIVEIMSDKTARRSAIRGEGASISNALSIRPRTSSLILRKIAAIRSLRPASATISANRREFSTSSSASSAVMNWCNQSRTKAASLFSMAARSESPAMNAQQSASTIAATMSSLAEKSRYSWPTAMPDSFAICAMPVL</sequence>
<accession>A0A2A2K210</accession>
<reference evidence="1 2" key="1">
    <citation type="journal article" date="2017" name="Curr. Biol.">
        <title>Genome architecture and evolution of a unichromosomal asexual nematode.</title>
        <authorList>
            <person name="Fradin H."/>
            <person name="Zegar C."/>
            <person name="Gutwein M."/>
            <person name="Lucas J."/>
            <person name="Kovtun M."/>
            <person name="Corcoran D."/>
            <person name="Baugh L.R."/>
            <person name="Kiontke K."/>
            <person name="Gunsalus K."/>
            <person name="Fitch D.H."/>
            <person name="Piano F."/>
        </authorList>
    </citation>
    <scope>NUCLEOTIDE SEQUENCE [LARGE SCALE GENOMIC DNA]</scope>
    <source>
        <strain evidence="1">PF1309</strain>
    </source>
</reference>
<protein>
    <submittedName>
        <fullName evidence="1">Uncharacterized protein</fullName>
    </submittedName>
</protein>
<organism evidence="1 2">
    <name type="scientific">Diploscapter pachys</name>
    <dbReference type="NCBI Taxonomy" id="2018661"/>
    <lineage>
        <taxon>Eukaryota</taxon>
        <taxon>Metazoa</taxon>
        <taxon>Ecdysozoa</taxon>
        <taxon>Nematoda</taxon>
        <taxon>Chromadorea</taxon>
        <taxon>Rhabditida</taxon>
        <taxon>Rhabditina</taxon>
        <taxon>Rhabditomorpha</taxon>
        <taxon>Rhabditoidea</taxon>
        <taxon>Rhabditidae</taxon>
        <taxon>Diploscapter</taxon>
    </lineage>
</organism>
<evidence type="ECO:0000313" key="1">
    <source>
        <dbReference type="EMBL" id="PAV68017.1"/>
    </source>
</evidence>
<gene>
    <name evidence="1" type="ORF">WR25_23365</name>
</gene>